<accession>A0ACC2F4Z9</accession>
<comment type="caution">
    <text evidence="1">The sequence shown here is derived from an EMBL/GenBank/DDBJ whole genome shotgun (WGS) entry which is preliminary data.</text>
</comment>
<proteinExistence type="predicted"/>
<evidence type="ECO:0000313" key="2">
    <source>
        <dbReference type="Proteomes" id="UP001157502"/>
    </source>
</evidence>
<gene>
    <name evidence="1" type="ORF">DPEC_G00339700</name>
</gene>
<keyword evidence="2" id="KW-1185">Reference proteome</keyword>
<protein>
    <submittedName>
        <fullName evidence="1">Uncharacterized protein</fullName>
    </submittedName>
</protein>
<reference evidence="1" key="1">
    <citation type="submission" date="2021-05" db="EMBL/GenBank/DDBJ databases">
        <authorList>
            <person name="Pan Q."/>
            <person name="Jouanno E."/>
            <person name="Zahm M."/>
            <person name="Klopp C."/>
            <person name="Cabau C."/>
            <person name="Louis A."/>
            <person name="Berthelot C."/>
            <person name="Parey E."/>
            <person name="Roest Crollius H."/>
            <person name="Montfort J."/>
            <person name="Robinson-Rechavi M."/>
            <person name="Bouchez O."/>
            <person name="Lampietro C."/>
            <person name="Lopez Roques C."/>
            <person name="Donnadieu C."/>
            <person name="Postlethwait J."/>
            <person name="Bobe J."/>
            <person name="Dillon D."/>
            <person name="Chandos A."/>
            <person name="von Hippel F."/>
            <person name="Guiguen Y."/>
        </authorList>
    </citation>
    <scope>NUCLEOTIDE SEQUENCE</scope>
    <source>
        <strain evidence="1">YG-Jan2019</strain>
    </source>
</reference>
<organism evidence="1 2">
    <name type="scientific">Dallia pectoralis</name>
    <name type="common">Alaska blackfish</name>
    <dbReference type="NCBI Taxonomy" id="75939"/>
    <lineage>
        <taxon>Eukaryota</taxon>
        <taxon>Metazoa</taxon>
        <taxon>Chordata</taxon>
        <taxon>Craniata</taxon>
        <taxon>Vertebrata</taxon>
        <taxon>Euteleostomi</taxon>
        <taxon>Actinopterygii</taxon>
        <taxon>Neopterygii</taxon>
        <taxon>Teleostei</taxon>
        <taxon>Protacanthopterygii</taxon>
        <taxon>Esociformes</taxon>
        <taxon>Umbridae</taxon>
        <taxon>Dallia</taxon>
    </lineage>
</organism>
<dbReference type="EMBL" id="CM055761">
    <property type="protein sequence ID" value="KAJ7986419.1"/>
    <property type="molecule type" value="Genomic_DNA"/>
</dbReference>
<name>A0ACC2F4Z9_DALPE</name>
<evidence type="ECO:0000313" key="1">
    <source>
        <dbReference type="EMBL" id="KAJ7986419.1"/>
    </source>
</evidence>
<dbReference type="Proteomes" id="UP001157502">
    <property type="component" value="Chromosome 34"/>
</dbReference>
<sequence>MPNNVPVEAQDGQPRQAGWDTSPQVLPPPSELQSDTLKEPAGPGPILKTHASTQLGANDTSPSDSEDGESEPPDRAPNDALSCHSPESHRMPINQKRMAERHKAKGTCIWDLNTTESSESSSDDFDTANALQWDSKKELIRVLWNNRTVDRSLETNAEGVGVMPQLFNRRQRKRKMHLMHTDVSPEGVHNRSSANHTYKKWHIEEVDDDDEDLVSTGNEDDWEKADVHMSLDSCKDQPRKSPVIIEKLIVRADFHEDNPSHSGSRNPKQLRMEQREEEPSFFPCTKCNVNFKEKRHLHRHMMYHLDGHNRQVRCYQNVPRPFICRECGRSFRDRNPLLKHMFIHQERREKLMEEIQGLHRLRDKGRNAKLQCPQCVFGTDCPKTFVQHAKTHEKDKRYFCCEECNHMASTEEELNAHLLRHTLSSEHKGAIEDERVRVSKSKTFKPGRIVYYSNSSNKSTRDTNDSIGRMSEAQAVTQKSPSKRKMFTPYRNAADKAMDCVLPKLIPKSTIPEDKEARDNDEDTYDFSAYTSEATANFLDTTENKRNPYARNYFIRRHRGSSVKEDSETAADVGHLEKNSSQTDQQSEKTDGTEGEHDSEDIQKLIIKEECVESSLWDDSPESPNDAGTPTQSFSYDVCPPFGTDRKSCPYCPAVFESGVGLSNHVRGHLHRLGLSYDARHVVSPEQVASHDRQPRIRRKHSSVARRIKKAENPECQVEHTCPLCRGWFDTKTGLSNHVRGHLKRMGKTITGTSKSPVCILNELLQDEQEHQNILQNLKGKQFNSRPVVSQNFVGSDWLFLTPAGVPVKIQHGCQPNEGVPLSPWSTSMMGQDDADRETSFSPRNSVTIPGVTEPSQSTLVDLLKQRKLYMEQLKDKSRVYKTPLSVTKEQLEENQQARDVDLHWPHERKESNKRICVHCNTTFLSAVSLSNHLRAYARKKRVAMLEGTTYSCIQKKPRLRAGTKKKLFLELPRAVEEIYSLTCRFCDLVFQGPLSVQEDWIKHLQRHLMHSSVPHIGTGMMEVLGPHREMPCSPSSLNQPMSDEHYTPHKPVTHHAHVCSEHPIPNNRLPSRQKAGNGHTLPSERPITNEHPQLHDEQRRPQPSSNKQPIAEQHTPTSPLKLLPVAS</sequence>